<dbReference type="InterPro" id="IPR046372">
    <property type="entry name" value="PARG_cat_C"/>
</dbReference>
<dbReference type="GO" id="GO:0006282">
    <property type="term" value="P:regulation of DNA repair"/>
    <property type="evidence" value="ECO:0007669"/>
    <property type="project" value="InterPro"/>
</dbReference>
<proteinExistence type="inferred from homology"/>
<dbReference type="AlphaFoldDB" id="A0AAU9SBC3"/>
<feature type="active site" evidence="4">
    <location>
        <position position="748"/>
    </location>
</feature>
<evidence type="ECO:0000259" key="5">
    <source>
        <dbReference type="Pfam" id="PF05028"/>
    </source>
</evidence>
<dbReference type="GO" id="GO:0005737">
    <property type="term" value="C:cytoplasm"/>
    <property type="evidence" value="ECO:0007669"/>
    <property type="project" value="TreeGrafter"/>
</dbReference>
<dbReference type="PANTHER" id="PTHR12837">
    <property type="entry name" value="POLY ADP-RIBOSE GLYCOHYDROLASE"/>
    <property type="match status" value="1"/>
</dbReference>
<dbReference type="Pfam" id="PF20811">
    <property type="entry name" value="PARG_cat_N"/>
    <property type="match status" value="2"/>
</dbReference>
<feature type="domain" description="PARG catalytic Macro" evidence="5">
    <location>
        <begin position="717"/>
        <end position="957"/>
    </location>
</feature>
<feature type="domain" description="PARG helical" evidence="6">
    <location>
        <begin position="86"/>
        <end position="217"/>
    </location>
</feature>
<feature type="domain" description="PARG catalytic Macro" evidence="5">
    <location>
        <begin position="324"/>
        <end position="451"/>
    </location>
</feature>
<evidence type="ECO:0000256" key="2">
    <source>
        <dbReference type="ARBA" id="ARBA00012255"/>
    </source>
</evidence>
<feature type="active site" evidence="4">
    <location>
        <position position="767"/>
    </location>
</feature>
<dbReference type="GO" id="GO:0005634">
    <property type="term" value="C:nucleus"/>
    <property type="evidence" value="ECO:0007669"/>
    <property type="project" value="TreeGrafter"/>
</dbReference>
<feature type="domain" description="PARG helical" evidence="6">
    <location>
        <begin position="568"/>
        <end position="699"/>
    </location>
</feature>
<organism evidence="7 8">
    <name type="scientific">Thlaspi arvense</name>
    <name type="common">Field penny-cress</name>
    <dbReference type="NCBI Taxonomy" id="13288"/>
    <lineage>
        <taxon>Eukaryota</taxon>
        <taxon>Viridiplantae</taxon>
        <taxon>Streptophyta</taxon>
        <taxon>Embryophyta</taxon>
        <taxon>Tracheophyta</taxon>
        <taxon>Spermatophyta</taxon>
        <taxon>Magnoliopsida</taxon>
        <taxon>eudicotyledons</taxon>
        <taxon>Gunneridae</taxon>
        <taxon>Pentapetalae</taxon>
        <taxon>rosids</taxon>
        <taxon>malvids</taxon>
        <taxon>Brassicales</taxon>
        <taxon>Brassicaceae</taxon>
        <taxon>Thlaspideae</taxon>
        <taxon>Thlaspi</taxon>
    </lineage>
</organism>
<dbReference type="GO" id="GO:0005975">
    <property type="term" value="P:carbohydrate metabolic process"/>
    <property type="evidence" value="ECO:0007669"/>
    <property type="project" value="InterPro"/>
</dbReference>
<evidence type="ECO:0000259" key="6">
    <source>
        <dbReference type="Pfam" id="PF20811"/>
    </source>
</evidence>
<dbReference type="Pfam" id="PF05028">
    <property type="entry name" value="PARG_cat_C"/>
    <property type="match status" value="3"/>
</dbReference>
<sequence>MENREDLNSILPYLPLVIRSSSLYWPPRVVEALKAMSEGPSHSRVDSGEVLWQAISDMRRSLSLSTSLLAPSASQGYAFLFDELIREKESKTWFDEIIPAMAGLLLRFPSLLEVHFQNADDVVSGIKTGLRLLDPQQAGIVFLSQELIGALLACAFFCLFPVDNRGAKDLPVINFDNLFATLYESYSESHESKIRCIMHYFERVCSCLPTGTVSFERKILPPESHSSSITAPEADFWSKSDVALCAFKVHSSGLIEDQPHNALEVDFANKYLGGGALNRGCVQEEIRFMINPELIAGMLFLPRMDDNEAIEIVGAERFSCYTGEINKALCGFLNHRKSWQHQNISIDKGDNEIQVDKESGLLHTDTTMSHRAPLNDVETNREKHASNFDRDFYVEGADCMDHEDDGVATGNWGCGVFGGDPELKAMIQWLAASQARRPFISYYTFGVKALENIDQNLTFTKSSICSKRNRVSGALKLRKAIRMEKRADVRSFLQYLPLVAQSSSLVWPPSVEQELQTMSRGPNKSMVNSGVALASHIMNMRKSLSLDASDLAPNPLRGYAIFFDKKISREESAKFFGEVVPALCGLLIKLPSLLETHYQKADHVLGGATSRLRLLGPQEAGIVFLSQELIAALLACSFFCLFPEVNRRLKHLQRINFDDLFSFPYMGHCTKQENKIRCLIHYFERICRCMPTGFVSFERKVLPQHYNPHYVSCPEVDYWATSSTPLCTVEIHTSGAIEDQTGEALEVDFADEYFGGLTLSYDTLQEEIRFVINPELIAGMIFLPRMDANEAIEIVGVERFSRYTGYGPSFQYAGDYTDKKDLDALRRRKTRVIAIDAIPNPGSTQYKPDALLREVNKAFSGYLHQCKYQIDGPETKYTHPEASSSVRISSATARQVVESSQRLCIDHEEKIGVATGNWGCGVFGGDPELKIMLQWLAISQARRPFMSYYTFGLQALRNVNQVMEKVASQKLTVGDLWSKLVEYSSERLSRRTRLGFFSWLT</sequence>
<dbReference type="EC" id="3.2.1.143" evidence="2"/>
<evidence type="ECO:0000313" key="7">
    <source>
        <dbReference type="EMBL" id="CAH2059872.1"/>
    </source>
</evidence>
<evidence type="ECO:0000256" key="1">
    <source>
        <dbReference type="ARBA" id="ARBA00009545"/>
    </source>
</evidence>
<evidence type="ECO:0000313" key="8">
    <source>
        <dbReference type="Proteomes" id="UP000836841"/>
    </source>
</evidence>
<protein>
    <recommendedName>
        <fullName evidence="2">poly(ADP-ribose) glycohydrolase</fullName>
        <ecNumber evidence="2">3.2.1.143</ecNumber>
    </recommendedName>
</protein>
<dbReference type="GO" id="GO:1990966">
    <property type="term" value="P:ATP generation from poly-ADP-D-ribose"/>
    <property type="evidence" value="ECO:0007669"/>
    <property type="project" value="TreeGrafter"/>
</dbReference>
<evidence type="ECO:0000256" key="3">
    <source>
        <dbReference type="ARBA" id="ARBA00022801"/>
    </source>
</evidence>
<reference evidence="7 8" key="1">
    <citation type="submission" date="2022-03" db="EMBL/GenBank/DDBJ databases">
        <authorList>
            <person name="Nunn A."/>
            <person name="Chopra R."/>
            <person name="Nunn A."/>
            <person name="Contreras Garrido A."/>
        </authorList>
    </citation>
    <scope>NUCLEOTIDE SEQUENCE [LARGE SCALE GENOMIC DNA]</scope>
</reference>
<dbReference type="PANTHER" id="PTHR12837:SF7">
    <property type="entry name" value="POLY(ADP-RIBOSE) GLYCOHYDROLASE 2-RELATED"/>
    <property type="match status" value="1"/>
</dbReference>
<feature type="domain" description="PARG catalytic Macro" evidence="5">
    <location>
        <begin position="235"/>
        <end position="323"/>
    </location>
</feature>
<name>A0AAU9SBC3_THLAR</name>
<dbReference type="GO" id="GO:0004649">
    <property type="term" value="F:poly(ADP-ribose) glycohydrolase activity"/>
    <property type="evidence" value="ECO:0007669"/>
    <property type="project" value="UniProtKB-EC"/>
</dbReference>
<keyword evidence="8" id="KW-1185">Reference proteome</keyword>
<feature type="active site" evidence="4">
    <location>
        <position position="766"/>
    </location>
</feature>
<dbReference type="GO" id="GO:0009225">
    <property type="term" value="P:nucleotide-sugar metabolic process"/>
    <property type="evidence" value="ECO:0007669"/>
    <property type="project" value="TreeGrafter"/>
</dbReference>
<dbReference type="InterPro" id="IPR048362">
    <property type="entry name" value="PARG_helical"/>
</dbReference>
<gene>
    <name evidence="7" type="ORF">TAV2_LOCUS14743</name>
</gene>
<dbReference type="EMBL" id="OU466860">
    <property type="protein sequence ID" value="CAH2059872.1"/>
    <property type="molecule type" value="Genomic_DNA"/>
</dbReference>
<evidence type="ECO:0000256" key="4">
    <source>
        <dbReference type="PIRSR" id="PIRSR607724-1"/>
    </source>
</evidence>
<accession>A0AAU9SBC3</accession>
<dbReference type="InterPro" id="IPR007724">
    <property type="entry name" value="Poly_GlycHdrlase"/>
</dbReference>
<keyword evidence="3" id="KW-0378">Hydrolase</keyword>
<dbReference type="Proteomes" id="UP000836841">
    <property type="component" value="Chromosome 4"/>
</dbReference>
<comment type="similarity">
    <text evidence="1">Belongs to the poly(ADP-ribose) glycohydrolase family.</text>
</comment>